<gene>
    <name evidence="1" type="ORF">GO755_03590</name>
</gene>
<proteinExistence type="predicted"/>
<dbReference type="AlphaFoldDB" id="A0A7K1S5J7"/>
<organism evidence="1 2">
    <name type="scientific">Spirosoma arboris</name>
    <dbReference type="NCBI Taxonomy" id="2682092"/>
    <lineage>
        <taxon>Bacteria</taxon>
        <taxon>Pseudomonadati</taxon>
        <taxon>Bacteroidota</taxon>
        <taxon>Cytophagia</taxon>
        <taxon>Cytophagales</taxon>
        <taxon>Cytophagaceae</taxon>
        <taxon>Spirosoma</taxon>
    </lineage>
</organism>
<dbReference type="EMBL" id="WPIN01000001">
    <property type="protein sequence ID" value="MVM29102.1"/>
    <property type="molecule type" value="Genomic_DNA"/>
</dbReference>
<name>A0A7K1S5J7_9BACT</name>
<evidence type="ECO:0000313" key="1">
    <source>
        <dbReference type="EMBL" id="MVM29102.1"/>
    </source>
</evidence>
<comment type="caution">
    <text evidence="1">The sequence shown here is derived from an EMBL/GenBank/DDBJ whole genome shotgun (WGS) entry which is preliminary data.</text>
</comment>
<sequence>MTFIRILSIRFALPINKELITNRISQEQFQTVFLEIRTKDLPRLNKKFWSFDWKREIKVANRVVYKLTTQENPDVIQGLISWSDLGDHIFINVVESAPFNRGKERLYQGVAGNLFAIACQESFVRGYEGFIVFESKTKLINHYQDLLGAQRLGSSIRMFVDTQAATHLIKLYL</sequence>
<accession>A0A7K1S5J7</accession>
<reference evidence="1 2" key="1">
    <citation type="submission" date="2019-12" db="EMBL/GenBank/DDBJ databases">
        <title>Spirosoma sp. HMF4905 genome sequencing and assembly.</title>
        <authorList>
            <person name="Kang H."/>
            <person name="Cha I."/>
            <person name="Kim H."/>
            <person name="Joh K."/>
        </authorList>
    </citation>
    <scope>NUCLEOTIDE SEQUENCE [LARGE SCALE GENOMIC DNA]</scope>
    <source>
        <strain evidence="1 2">HMF4905</strain>
    </source>
</reference>
<dbReference type="Proteomes" id="UP000436006">
    <property type="component" value="Unassembled WGS sequence"/>
</dbReference>
<evidence type="ECO:0000313" key="2">
    <source>
        <dbReference type="Proteomes" id="UP000436006"/>
    </source>
</evidence>
<keyword evidence="2" id="KW-1185">Reference proteome</keyword>
<protein>
    <submittedName>
        <fullName evidence="1">Uncharacterized protein</fullName>
    </submittedName>
</protein>
<dbReference type="RefSeq" id="WP_157583180.1">
    <property type="nucleotide sequence ID" value="NZ_WPIN01000001.1"/>
</dbReference>